<protein>
    <submittedName>
        <fullName evidence="2">Alpha/beta hydrolase fold domain-containing protein</fullName>
    </submittedName>
</protein>
<dbReference type="Pfam" id="PF07859">
    <property type="entry name" value="Abhydrolase_3"/>
    <property type="match status" value="1"/>
</dbReference>
<dbReference type="InterPro" id="IPR029058">
    <property type="entry name" value="AB_hydrolase_fold"/>
</dbReference>
<dbReference type="EMBL" id="JBHSPA010000064">
    <property type="protein sequence ID" value="MFC5831441.1"/>
    <property type="molecule type" value="Genomic_DNA"/>
</dbReference>
<dbReference type="Proteomes" id="UP001596058">
    <property type="component" value="Unassembled WGS sequence"/>
</dbReference>
<organism evidence="2 3">
    <name type="scientific">Nonomuraea insulae</name>
    <dbReference type="NCBI Taxonomy" id="1616787"/>
    <lineage>
        <taxon>Bacteria</taxon>
        <taxon>Bacillati</taxon>
        <taxon>Actinomycetota</taxon>
        <taxon>Actinomycetes</taxon>
        <taxon>Streptosporangiales</taxon>
        <taxon>Streptosporangiaceae</taxon>
        <taxon>Nonomuraea</taxon>
    </lineage>
</organism>
<dbReference type="Gene3D" id="3.40.50.1820">
    <property type="entry name" value="alpha/beta hydrolase"/>
    <property type="match status" value="1"/>
</dbReference>
<name>A0ABW1D2Y2_9ACTN</name>
<evidence type="ECO:0000313" key="2">
    <source>
        <dbReference type="EMBL" id="MFC5831441.1"/>
    </source>
</evidence>
<evidence type="ECO:0000259" key="1">
    <source>
        <dbReference type="Pfam" id="PF07859"/>
    </source>
</evidence>
<dbReference type="SUPFAM" id="SSF53474">
    <property type="entry name" value="alpha/beta-Hydrolases"/>
    <property type="match status" value="1"/>
</dbReference>
<keyword evidence="2" id="KW-0378">Hydrolase</keyword>
<comment type="caution">
    <text evidence="2">The sequence shown here is derived from an EMBL/GenBank/DDBJ whole genome shotgun (WGS) entry which is preliminary data.</text>
</comment>
<evidence type="ECO:0000313" key="3">
    <source>
        <dbReference type="Proteomes" id="UP001596058"/>
    </source>
</evidence>
<keyword evidence="3" id="KW-1185">Reference proteome</keyword>
<dbReference type="GO" id="GO:0016787">
    <property type="term" value="F:hydrolase activity"/>
    <property type="evidence" value="ECO:0007669"/>
    <property type="project" value="UniProtKB-KW"/>
</dbReference>
<sequence>MSAEQREKLDAILRQQAIPVEYGLAPERSHQAAVDDALAAYEALLRTGADSSDTVFAGESAGGGLAITTLVNIHDQLSGLPPLPVQAGTELDRAGRFLSAHLAG</sequence>
<dbReference type="InterPro" id="IPR013094">
    <property type="entry name" value="AB_hydrolase_3"/>
</dbReference>
<feature type="domain" description="Alpha/beta hydrolase fold-3" evidence="1">
    <location>
        <begin position="14"/>
        <end position="76"/>
    </location>
</feature>
<accession>A0ABW1D2Y2</accession>
<gene>
    <name evidence="2" type="ORF">ACFPZ3_46995</name>
</gene>
<reference evidence="3" key="1">
    <citation type="journal article" date="2019" name="Int. J. Syst. Evol. Microbiol.">
        <title>The Global Catalogue of Microorganisms (GCM) 10K type strain sequencing project: providing services to taxonomists for standard genome sequencing and annotation.</title>
        <authorList>
            <consortium name="The Broad Institute Genomics Platform"/>
            <consortium name="The Broad Institute Genome Sequencing Center for Infectious Disease"/>
            <person name="Wu L."/>
            <person name="Ma J."/>
        </authorList>
    </citation>
    <scope>NUCLEOTIDE SEQUENCE [LARGE SCALE GENOMIC DNA]</scope>
    <source>
        <strain evidence="3">CCUG 53903</strain>
    </source>
</reference>
<dbReference type="RefSeq" id="WP_379520913.1">
    <property type="nucleotide sequence ID" value="NZ_JBHSPA010000064.1"/>
</dbReference>
<proteinExistence type="predicted"/>